<dbReference type="Gene3D" id="3.50.50.60">
    <property type="entry name" value="FAD/NAD(P)-binding domain"/>
    <property type="match status" value="1"/>
</dbReference>
<evidence type="ECO:0000256" key="7">
    <source>
        <dbReference type="ARBA" id="ARBA00023002"/>
    </source>
</evidence>
<keyword evidence="6" id="KW-0479">Metal-binding</keyword>
<evidence type="ECO:0000256" key="4">
    <source>
        <dbReference type="ARBA" id="ARBA00022630"/>
    </source>
</evidence>
<keyword evidence="7" id="KW-0560">Oxidoreductase</keyword>
<comment type="cofactor">
    <cofactor evidence="1">
        <name>FMN</name>
        <dbReference type="ChEBI" id="CHEBI:58210"/>
    </cofactor>
</comment>
<protein>
    <submittedName>
        <fullName evidence="12">2,4-dienoyl-CoA reductase</fullName>
    </submittedName>
</protein>
<proteinExistence type="inferred from homology"/>
<reference evidence="12 13" key="1">
    <citation type="submission" date="2017-02" db="EMBL/GenBank/DDBJ databases">
        <authorList>
            <person name="Peterson S.W."/>
        </authorList>
    </citation>
    <scope>NUCLEOTIDE SEQUENCE [LARGE SCALE GENOMIC DNA]</scope>
    <source>
        <strain evidence="12 13">P15</strain>
    </source>
</reference>
<accession>A0A1T5LM00</accession>
<dbReference type="Gene3D" id="3.40.50.720">
    <property type="entry name" value="NAD(P)-binding Rossmann-like Domain"/>
    <property type="match status" value="1"/>
</dbReference>
<evidence type="ECO:0000259" key="11">
    <source>
        <dbReference type="Pfam" id="PF07992"/>
    </source>
</evidence>
<gene>
    <name evidence="12" type="ORF">SAMN06296058_2747</name>
</gene>
<dbReference type="FunFam" id="3.50.50.60:FF:000113">
    <property type="entry name" value="NADPH-dependent 2,4-dienoyl-CoA reductase"/>
    <property type="match status" value="1"/>
</dbReference>
<keyword evidence="13" id="KW-1185">Reference proteome</keyword>
<dbReference type="GO" id="GO:0010181">
    <property type="term" value="F:FMN binding"/>
    <property type="evidence" value="ECO:0007669"/>
    <property type="project" value="InterPro"/>
</dbReference>
<keyword evidence="5" id="KW-0288">FMN</keyword>
<sequence length="733" mass="78674">MSPGSATTLARPAGLCLPGPALARAPLARETCVTLPGAGIVTVPYASVSIARQARMLPNAQSESPYPHLFAPLDLGFTRIRNRILMGSMHTGLEDRARDFPRLAAYFAERAAGGVGLIVTGGFSPNLVGWLKPFGGKLSWPWEVRPHKFVTAAVHAHEAKICLQLLHAGRYAYHPLSVAPSKLKAPINPFTPRALGARAVASQISAYAAAAKRARDAGYDGVEVMGSEGYLINEFTAPRTNRRNDAWGGSAEKRMRFAVEIVRRIREACGPDFIIIYRLSLLDLVEDGNAWDEIVAQARAVEAAGATIINSGIGWHEARVPTIVTSVPRAAFVEVTAKLKPHVSVPVIATNRINMPDVAESILAAGKADMVSLARPLLADPQWAEKSRLGQAHRINTCIACNQACLDHVFENKNASCLVNPRACAETELIYKPSLQPKRIAVVGAGPAGLACATVAAERGHRVTLFDAAEEIGGQFNFAKRIPGKEEFHETLRYFRHRIEDTRVELKLGRTVTPTDLADFDEIVLATGITPRQVDFAGADHPKVIGYCDVLSGRVTVGARAALIGAGGIGFDVAEFLVQEGPSPSLDPQRWMAEWGVDTRFESRGSLARPQPEPPAREVWLLQRSAGKPGARLGKTSGWVHRATLKAKQVKMLGGVEYLGVDDAGLHIRVDGADQLLPVDHVVVCAGQEPRRDLLEGLLASGKPVHVIGGADVAAELDAKRAIAQGSRLAAAF</sequence>
<dbReference type="InterPro" id="IPR013785">
    <property type="entry name" value="Aldolase_TIM"/>
</dbReference>
<evidence type="ECO:0000259" key="10">
    <source>
        <dbReference type="Pfam" id="PF00724"/>
    </source>
</evidence>
<dbReference type="InterPro" id="IPR023753">
    <property type="entry name" value="FAD/NAD-binding_dom"/>
</dbReference>
<dbReference type="SUPFAM" id="SSF51905">
    <property type="entry name" value="FAD/NAD(P)-binding domain"/>
    <property type="match status" value="1"/>
</dbReference>
<keyword evidence="8" id="KW-0408">Iron</keyword>
<dbReference type="InterPro" id="IPR051793">
    <property type="entry name" value="NADH:flavin_oxidoreductase"/>
</dbReference>
<dbReference type="PRINTS" id="PR00411">
    <property type="entry name" value="PNDRDTASEI"/>
</dbReference>
<evidence type="ECO:0000256" key="9">
    <source>
        <dbReference type="ARBA" id="ARBA00023014"/>
    </source>
</evidence>
<dbReference type="SUPFAM" id="SSF51395">
    <property type="entry name" value="FMN-linked oxidoreductases"/>
    <property type="match status" value="1"/>
</dbReference>
<dbReference type="PANTHER" id="PTHR42917:SF2">
    <property type="entry name" value="2,4-DIENOYL-COA REDUCTASE [(2E)-ENOYL-COA-PRODUCING]"/>
    <property type="match status" value="1"/>
</dbReference>
<keyword evidence="9" id="KW-0411">Iron-sulfur</keyword>
<dbReference type="Proteomes" id="UP000190341">
    <property type="component" value="Unassembled WGS sequence"/>
</dbReference>
<dbReference type="AlphaFoldDB" id="A0A1T5LM00"/>
<evidence type="ECO:0000256" key="3">
    <source>
        <dbReference type="ARBA" id="ARBA00011048"/>
    </source>
</evidence>
<evidence type="ECO:0000313" key="12">
    <source>
        <dbReference type="EMBL" id="SKC77063.1"/>
    </source>
</evidence>
<comment type="cofactor">
    <cofactor evidence="2">
        <name>[4Fe-4S] cluster</name>
        <dbReference type="ChEBI" id="CHEBI:49883"/>
    </cofactor>
</comment>
<dbReference type="GO" id="GO:0046872">
    <property type="term" value="F:metal ion binding"/>
    <property type="evidence" value="ECO:0007669"/>
    <property type="project" value="UniProtKB-KW"/>
</dbReference>
<dbReference type="GO" id="GO:0033543">
    <property type="term" value="P:fatty acid beta-oxidation, unsaturated, even number, reductase/isomerase pathway"/>
    <property type="evidence" value="ECO:0007669"/>
    <property type="project" value="TreeGrafter"/>
</dbReference>
<dbReference type="InterPro" id="IPR036188">
    <property type="entry name" value="FAD/NAD-bd_sf"/>
</dbReference>
<dbReference type="SUPFAM" id="SSF51971">
    <property type="entry name" value="Nucleotide-binding domain"/>
    <property type="match status" value="1"/>
</dbReference>
<dbReference type="PRINTS" id="PR00368">
    <property type="entry name" value="FADPNR"/>
</dbReference>
<dbReference type="Gene3D" id="3.20.20.70">
    <property type="entry name" value="Aldolase class I"/>
    <property type="match status" value="1"/>
</dbReference>
<evidence type="ECO:0000256" key="5">
    <source>
        <dbReference type="ARBA" id="ARBA00022643"/>
    </source>
</evidence>
<feature type="domain" description="NADH:flavin oxidoreductase/NADH oxidase N-terminal" evidence="10">
    <location>
        <begin position="69"/>
        <end position="387"/>
    </location>
</feature>
<evidence type="ECO:0000256" key="2">
    <source>
        <dbReference type="ARBA" id="ARBA00001966"/>
    </source>
</evidence>
<dbReference type="GO" id="GO:0051536">
    <property type="term" value="F:iron-sulfur cluster binding"/>
    <property type="evidence" value="ECO:0007669"/>
    <property type="project" value="UniProtKB-KW"/>
</dbReference>
<feature type="domain" description="FAD/NAD(P)-binding" evidence="11">
    <location>
        <begin position="439"/>
        <end position="696"/>
    </location>
</feature>
<evidence type="ECO:0000256" key="8">
    <source>
        <dbReference type="ARBA" id="ARBA00023004"/>
    </source>
</evidence>
<dbReference type="Pfam" id="PF00724">
    <property type="entry name" value="Oxidored_FMN"/>
    <property type="match status" value="1"/>
</dbReference>
<dbReference type="GO" id="GO:0008670">
    <property type="term" value="F:2,4-dienoyl-CoA reductase (NADPH) activity"/>
    <property type="evidence" value="ECO:0007669"/>
    <property type="project" value="TreeGrafter"/>
</dbReference>
<dbReference type="PANTHER" id="PTHR42917">
    <property type="entry name" value="2,4-DIENOYL-COA REDUCTASE"/>
    <property type="match status" value="1"/>
</dbReference>
<evidence type="ECO:0000313" key="13">
    <source>
        <dbReference type="Proteomes" id="UP000190341"/>
    </source>
</evidence>
<organism evidence="12 13">
    <name type="scientific">Pseudoxanthomonas indica</name>
    <dbReference type="NCBI Taxonomy" id="428993"/>
    <lineage>
        <taxon>Bacteria</taxon>
        <taxon>Pseudomonadati</taxon>
        <taxon>Pseudomonadota</taxon>
        <taxon>Gammaproteobacteria</taxon>
        <taxon>Lysobacterales</taxon>
        <taxon>Lysobacteraceae</taxon>
        <taxon>Pseudoxanthomonas</taxon>
    </lineage>
</organism>
<evidence type="ECO:0000256" key="1">
    <source>
        <dbReference type="ARBA" id="ARBA00001917"/>
    </source>
</evidence>
<dbReference type="CDD" id="cd02930">
    <property type="entry name" value="DCR_FMN"/>
    <property type="match status" value="1"/>
</dbReference>
<dbReference type="FunFam" id="3.20.20.70:FF:000082">
    <property type="entry name" value="NADPH-dependent 2,4-dienoyl-CoA reductase"/>
    <property type="match status" value="1"/>
</dbReference>
<evidence type="ECO:0000256" key="6">
    <source>
        <dbReference type="ARBA" id="ARBA00022723"/>
    </source>
</evidence>
<dbReference type="Pfam" id="PF07992">
    <property type="entry name" value="Pyr_redox_2"/>
    <property type="match status" value="1"/>
</dbReference>
<comment type="similarity">
    <text evidence="3">In the N-terminal section; belongs to the NADH:flavin oxidoreductase/NADH oxidase family.</text>
</comment>
<name>A0A1T5LM00_9GAMM</name>
<dbReference type="STRING" id="428993.SAMN06296058_2747"/>
<keyword evidence="4" id="KW-0285">Flavoprotein</keyword>
<dbReference type="EMBL" id="FUZV01000002">
    <property type="protein sequence ID" value="SKC77063.1"/>
    <property type="molecule type" value="Genomic_DNA"/>
</dbReference>
<dbReference type="InterPro" id="IPR001155">
    <property type="entry name" value="OxRdtase_FMN_N"/>
</dbReference>